<evidence type="ECO:0000313" key="2">
    <source>
        <dbReference type="Proteomes" id="UP000244722"/>
    </source>
</evidence>
<accession>A0A2T6ZQT8</accession>
<comment type="caution">
    <text evidence="1">The sequence shown here is derived from an EMBL/GenBank/DDBJ whole genome shotgun (WGS) entry which is preliminary data.</text>
</comment>
<name>A0A2T6ZQT8_TUBBO</name>
<dbReference type="Proteomes" id="UP000244722">
    <property type="component" value="Unassembled WGS sequence"/>
</dbReference>
<organism evidence="1 2">
    <name type="scientific">Tuber borchii</name>
    <name type="common">White truffle</name>
    <dbReference type="NCBI Taxonomy" id="42251"/>
    <lineage>
        <taxon>Eukaryota</taxon>
        <taxon>Fungi</taxon>
        <taxon>Dikarya</taxon>
        <taxon>Ascomycota</taxon>
        <taxon>Pezizomycotina</taxon>
        <taxon>Pezizomycetes</taxon>
        <taxon>Pezizales</taxon>
        <taxon>Tuberaceae</taxon>
        <taxon>Tuber</taxon>
    </lineage>
</organism>
<proteinExistence type="predicted"/>
<protein>
    <submittedName>
        <fullName evidence="1">Uncharacterized protein</fullName>
    </submittedName>
</protein>
<reference evidence="1 2" key="1">
    <citation type="submission" date="2017-04" db="EMBL/GenBank/DDBJ databases">
        <title>Draft genome sequence of Tuber borchii Vittad., a whitish edible truffle.</title>
        <authorList>
            <consortium name="DOE Joint Genome Institute"/>
            <person name="Murat C."/>
            <person name="Kuo A."/>
            <person name="Barry K.W."/>
            <person name="Clum A."/>
            <person name="Dockter R.B."/>
            <person name="Fauchery L."/>
            <person name="Iotti M."/>
            <person name="Kohler A."/>
            <person name="Labutti K."/>
            <person name="Lindquist E.A."/>
            <person name="Lipzen A."/>
            <person name="Ohm R.A."/>
            <person name="Wang M."/>
            <person name="Grigoriev I.V."/>
            <person name="Zambonelli A."/>
            <person name="Martin F.M."/>
        </authorList>
    </citation>
    <scope>NUCLEOTIDE SEQUENCE [LARGE SCALE GENOMIC DNA]</scope>
    <source>
        <strain evidence="1 2">Tbo3840</strain>
    </source>
</reference>
<sequence>MTLDQPQITKAPWVHEHTGDEKAAWVNLHKIEHDRPLATRTTPAQCKREASKVEAQRVLRTAEFELPARNTRIT</sequence>
<evidence type="ECO:0000313" key="1">
    <source>
        <dbReference type="EMBL" id="PUU77837.1"/>
    </source>
</evidence>
<gene>
    <name evidence="1" type="ORF">B9Z19DRAFT_1127680</name>
</gene>
<dbReference type="EMBL" id="NESQ01000138">
    <property type="protein sequence ID" value="PUU77837.1"/>
    <property type="molecule type" value="Genomic_DNA"/>
</dbReference>
<keyword evidence="2" id="KW-1185">Reference proteome</keyword>
<dbReference type="AlphaFoldDB" id="A0A2T6ZQT8"/>